<reference evidence="7 8" key="1">
    <citation type="journal article" date="2019" name="Environ. Microbiol.">
        <title>Species interactions and distinct microbial communities in high Arctic permafrost affected cryosols are associated with the CH4 and CO2 gas fluxes.</title>
        <authorList>
            <person name="Altshuler I."/>
            <person name="Hamel J."/>
            <person name="Turney S."/>
            <person name="Magnuson E."/>
            <person name="Levesque R."/>
            <person name="Greer C."/>
            <person name="Whyte L.G."/>
        </authorList>
    </citation>
    <scope>NUCLEOTIDE SEQUENCE [LARGE SCALE GENOMIC DNA]</scope>
    <source>
        <strain evidence="7 8">S5.1</strain>
    </source>
</reference>
<comment type="similarity">
    <text evidence="5">Belongs to the ABC transporter superfamily. Macrolide exporter (TC 3.A.1.122) family.</text>
</comment>
<dbReference type="InterPro" id="IPR003593">
    <property type="entry name" value="AAA+_ATPase"/>
</dbReference>
<protein>
    <submittedName>
        <fullName evidence="7">ABC transporter ATP-binding protein</fullName>
    </submittedName>
</protein>
<dbReference type="RefSeq" id="WP_140870536.1">
    <property type="nucleotide sequence ID" value="NZ_RCZK01000005.1"/>
</dbReference>
<gene>
    <name evidence="7" type="ORF">EAH84_08360</name>
</gene>
<keyword evidence="4 7" id="KW-0067">ATP-binding</keyword>
<dbReference type="SMART" id="SM00382">
    <property type="entry name" value="AAA"/>
    <property type="match status" value="1"/>
</dbReference>
<dbReference type="PANTHER" id="PTHR24220:SF659">
    <property type="entry name" value="TRANSPORTER, PUTATIVE-RELATED"/>
    <property type="match status" value="1"/>
</dbReference>
<dbReference type="AlphaFoldDB" id="A0A502CII1"/>
<name>A0A502CII1_9SPHN</name>
<dbReference type="GO" id="GO:0005524">
    <property type="term" value="F:ATP binding"/>
    <property type="evidence" value="ECO:0007669"/>
    <property type="project" value="UniProtKB-KW"/>
</dbReference>
<accession>A0A502CII1</accession>
<dbReference type="Gene3D" id="3.40.50.300">
    <property type="entry name" value="P-loop containing nucleotide triphosphate hydrolases"/>
    <property type="match status" value="1"/>
</dbReference>
<keyword evidence="2" id="KW-0997">Cell inner membrane</keyword>
<evidence type="ECO:0000313" key="7">
    <source>
        <dbReference type="EMBL" id="TPG12768.1"/>
    </source>
</evidence>
<dbReference type="PROSITE" id="PS50893">
    <property type="entry name" value="ABC_TRANSPORTER_2"/>
    <property type="match status" value="1"/>
</dbReference>
<dbReference type="SUPFAM" id="SSF52540">
    <property type="entry name" value="P-loop containing nucleoside triphosphate hydrolases"/>
    <property type="match status" value="1"/>
</dbReference>
<evidence type="ECO:0000256" key="4">
    <source>
        <dbReference type="ARBA" id="ARBA00022840"/>
    </source>
</evidence>
<dbReference type="Proteomes" id="UP000318413">
    <property type="component" value="Unassembled WGS sequence"/>
</dbReference>
<sequence>MPDAAAVAAVSCRGLTKNYGRGEASVAALRGVDLDVARGEVVMLMGPSGCGKTTLLSIIAALLDADAGRCAIGGTDTAGMTRTARATLRAAKLGFVFQAFNLLPALTARENASVPLLLAGVARRAAEAAAENALAEVGLADRRDYFPRQLSGGQQQRVAIARAIVHPPDLLLCDEPTSALDHDAGHQVMAVLTSRVRSLGAALLVVTHDPRIAPFADRVIRMEDGAIVADDGRVAA</sequence>
<dbReference type="InterPro" id="IPR015854">
    <property type="entry name" value="ABC_transpr_LolD-like"/>
</dbReference>
<evidence type="ECO:0000256" key="5">
    <source>
        <dbReference type="ARBA" id="ARBA00038388"/>
    </source>
</evidence>
<keyword evidence="3" id="KW-0547">Nucleotide-binding</keyword>
<dbReference type="FunFam" id="3.40.50.300:FF:000032">
    <property type="entry name" value="Export ABC transporter ATP-binding protein"/>
    <property type="match status" value="1"/>
</dbReference>
<dbReference type="GO" id="GO:0022857">
    <property type="term" value="F:transmembrane transporter activity"/>
    <property type="evidence" value="ECO:0007669"/>
    <property type="project" value="TreeGrafter"/>
</dbReference>
<dbReference type="InterPro" id="IPR027417">
    <property type="entry name" value="P-loop_NTPase"/>
</dbReference>
<dbReference type="OrthoDB" id="7202172at2"/>
<feature type="domain" description="ABC transporter" evidence="6">
    <location>
        <begin position="10"/>
        <end position="236"/>
    </location>
</feature>
<dbReference type="InterPro" id="IPR017911">
    <property type="entry name" value="MacB-like_ATP-bd"/>
</dbReference>
<organism evidence="7 8">
    <name type="scientific">Sphingomonas oligophenolica</name>
    <dbReference type="NCBI Taxonomy" id="301154"/>
    <lineage>
        <taxon>Bacteria</taxon>
        <taxon>Pseudomonadati</taxon>
        <taxon>Pseudomonadota</taxon>
        <taxon>Alphaproteobacteria</taxon>
        <taxon>Sphingomonadales</taxon>
        <taxon>Sphingomonadaceae</taxon>
        <taxon>Sphingomonas</taxon>
    </lineage>
</organism>
<dbReference type="Pfam" id="PF00005">
    <property type="entry name" value="ABC_tran"/>
    <property type="match status" value="1"/>
</dbReference>
<evidence type="ECO:0000259" key="6">
    <source>
        <dbReference type="PROSITE" id="PS50893"/>
    </source>
</evidence>
<evidence type="ECO:0000313" key="8">
    <source>
        <dbReference type="Proteomes" id="UP000318413"/>
    </source>
</evidence>
<comment type="caution">
    <text evidence="7">The sequence shown here is derived from an EMBL/GenBank/DDBJ whole genome shotgun (WGS) entry which is preliminary data.</text>
</comment>
<evidence type="ECO:0000256" key="2">
    <source>
        <dbReference type="ARBA" id="ARBA00022519"/>
    </source>
</evidence>
<dbReference type="GO" id="GO:0005886">
    <property type="term" value="C:plasma membrane"/>
    <property type="evidence" value="ECO:0007669"/>
    <property type="project" value="TreeGrafter"/>
</dbReference>
<dbReference type="InterPro" id="IPR003439">
    <property type="entry name" value="ABC_transporter-like_ATP-bd"/>
</dbReference>
<dbReference type="PROSITE" id="PS00211">
    <property type="entry name" value="ABC_TRANSPORTER_1"/>
    <property type="match status" value="1"/>
</dbReference>
<keyword evidence="2" id="KW-1003">Cell membrane</keyword>
<dbReference type="GO" id="GO:0016887">
    <property type="term" value="F:ATP hydrolysis activity"/>
    <property type="evidence" value="ECO:0007669"/>
    <property type="project" value="InterPro"/>
</dbReference>
<dbReference type="EMBL" id="RCZK01000005">
    <property type="protein sequence ID" value="TPG12768.1"/>
    <property type="molecule type" value="Genomic_DNA"/>
</dbReference>
<dbReference type="GO" id="GO:0098796">
    <property type="term" value="C:membrane protein complex"/>
    <property type="evidence" value="ECO:0007669"/>
    <property type="project" value="UniProtKB-ARBA"/>
</dbReference>
<evidence type="ECO:0000256" key="1">
    <source>
        <dbReference type="ARBA" id="ARBA00022448"/>
    </source>
</evidence>
<keyword evidence="8" id="KW-1185">Reference proteome</keyword>
<dbReference type="InterPro" id="IPR017871">
    <property type="entry name" value="ABC_transporter-like_CS"/>
</dbReference>
<keyword evidence="1" id="KW-0813">Transport</keyword>
<keyword evidence="2" id="KW-0472">Membrane</keyword>
<dbReference type="PANTHER" id="PTHR24220">
    <property type="entry name" value="IMPORT ATP-BINDING PROTEIN"/>
    <property type="match status" value="1"/>
</dbReference>
<proteinExistence type="inferred from homology"/>
<evidence type="ECO:0000256" key="3">
    <source>
        <dbReference type="ARBA" id="ARBA00022741"/>
    </source>
</evidence>
<dbReference type="CDD" id="cd03255">
    <property type="entry name" value="ABC_MJ0796_LolCDE_FtsE"/>
    <property type="match status" value="1"/>
</dbReference>